<gene>
    <name evidence="1" type="ORF">NCTC12195_01563</name>
</gene>
<evidence type="ECO:0000313" key="2">
    <source>
        <dbReference type="Proteomes" id="UP000255277"/>
    </source>
</evidence>
<protein>
    <submittedName>
        <fullName evidence="1">Portal protein</fullName>
    </submittedName>
</protein>
<accession>A0A380FF77</accession>
<dbReference type="AlphaFoldDB" id="A0A380FF77"/>
<organism evidence="1 2">
    <name type="scientific">Staphylococcus gallinarum</name>
    <dbReference type="NCBI Taxonomy" id="1293"/>
    <lineage>
        <taxon>Bacteria</taxon>
        <taxon>Bacillati</taxon>
        <taxon>Bacillota</taxon>
        <taxon>Bacilli</taxon>
        <taxon>Bacillales</taxon>
        <taxon>Staphylococcaceae</taxon>
        <taxon>Staphylococcus</taxon>
    </lineage>
</organism>
<dbReference type="Proteomes" id="UP000255277">
    <property type="component" value="Unassembled WGS sequence"/>
</dbReference>
<evidence type="ECO:0000313" key="1">
    <source>
        <dbReference type="EMBL" id="SUM32123.1"/>
    </source>
</evidence>
<name>A0A380FF77_STAGA</name>
<reference evidence="1 2" key="1">
    <citation type="submission" date="2018-06" db="EMBL/GenBank/DDBJ databases">
        <authorList>
            <consortium name="Pathogen Informatics"/>
            <person name="Doyle S."/>
        </authorList>
    </citation>
    <scope>NUCLEOTIDE SEQUENCE [LARGE SCALE GENOMIC DNA]</scope>
    <source>
        <strain evidence="1 2">NCTC12195</strain>
    </source>
</reference>
<dbReference type="EMBL" id="UHDK01000001">
    <property type="protein sequence ID" value="SUM32123.1"/>
    <property type="molecule type" value="Genomic_DNA"/>
</dbReference>
<sequence>MRAEKKPLISGDLYPIDTPLELRKSLKGGEKDDKVLSNEEKSK</sequence>
<proteinExistence type="predicted"/>